<dbReference type="InterPro" id="IPR018062">
    <property type="entry name" value="HTH_AraC-typ_CS"/>
</dbReference>
<dbReference type="SUPFAM" id="SSF46689">
    <property type="entry name" value="Homeodomain-like"/>
    <property type="match status" value="1"/>
</dbReference>
<evidence type="ECO:0000313" key="5">
    <source>
        <dbReference type="EMBL" id="API59940.1"/>
    </source>
</evidence>
<dbReference type="PANTHER" id="PTHR46796">
    <property type="entry name" value="HTH-TYPE TRANSCRIPTIONAL ACTIVATOR RHAS-RELATED"/>
    <property type="match status" value="1"/>
</dbReference>
<dbReference type="RefSeq" id="WP_072597728.1">
    <property type="nucleotide sequence ID" value="NZ_CP018221.1"/>
</dbReference>
<protein>
    <recommendedName>
        <fullName evidence="4">HTH araC/xylS-type domain-containing protein</fullName>
    </recommendedName>
</protein>
<dbReference type="InterPro" id="IPR050204">
    <property type="entry name" value="AraC_XylS_family_regulators"/>
</dbReference>
<keyword evidence="1" id="KW-0805">Transcription regulation</keyword>
<accession>A0A1L3ZWF5</accession>
<evidence type="ECO:0000256" key="3">
    <source>
        <dbReference type="ARBA" id="ARBA00023163"/>
    </source>
</evidence>
<evidence type="ECO:0000256" key="1">
    <source>
        <dbReference type="ARBA" id="ARBA00023015"/>
    </source>
</evidence>
<dbReference type="PROSITE" id="PS00041">
    <property type="entry name" value="HTH_ARAC_FAMILY_1"/>
    <property type="match status" value="1"/>
</dbReference>
<dbReference type="EMBL" id="CP018221">
    <property type="protein sequence ID" value="API59940.1"/>
    <property type="molecule type" value="Genomic_DNA"/>
</dbReference>
<dbReference type="STRING" id="1921510.BSL82_11980"/>
<evidence type="ECO:0000256" key="2">
    <source>
        <dbReference type="ARBA" id="ARBA00023125"/>
    </source>
</evidence>
<dbReference type="InterPro" id="IPR018060">
    <property type="entry name" value="HTH_AraC"/>
</dbReference>
<dbReference type="Proteomes" id="UP000182063">
    <property type="component" value="Chromosome"/>
</dbReference>
<keyword evidence="6" id="KW-1185">Reference proteome</keyword>
<evidence type="ECO:0000259" key="4">
    <source>
        <dbReference type="PROSITE" id="PS01124"/>
    </source>
</evidence>
<reference evidence="6" key="1">
    <citation type="submission" date="2016-11" db="EMBL/GenBank/DDBJ databases">
        <title>Complete Genome Sequence of alachlor-degrading Sphingomonas sp. strain JJ-A5.</title>
        <authorList>
            <person name="Lee H."/>
            <person name="Ka J.-O."/>
        </authorList>
    </citation>
    <scope>NUCLEOTIDE SEQUENCE [LARGE SCALE GENOMIC DNA]</scope>
    <source>
        <strain evidence="6">JJ-A5</strain>
    </source>
</reference>
<dbReference type="InterPro" id="IPR009057">
    <property type="entry name" value="Homeodomain-like_sf"/>
</dbReference>
<dbReference type="SMART" id="SM00342">
    <property type="entry name" value="HTH_ARAC"/>
    <property type="match status" value="1"/>
</dbReference>
<sequence length="287" mass="31648">MTEELADPHADRPRTLHGVRVEAHDYVPKRDEESLKRLSDFTVSWWPGGNRPDAEARLLRDSGPGTRMGRVTALSSDEPVLIRYHSPRPLTVVTFSYSSGMLATILRDGGDRISAEQLSSFDIDVVPLAATMRDLAREALQSNLGGSLAVEALATWLLIQLARTMAAVRCKPFGRVGGLAGWQLKRIRERLAEVDCPLPRMGELAELVDLSAGHLSRAYRASEGQCLHREIADIRLARSCDLLRHSGLSIGEIGARLGFRSANGFTLAFRRETGETPRAYRRRAAPA</sequence>
<dbReference type="KEGG" id="sphj:BSL82_11980"/>
<dbReference type="Pfam" id="PF12833">
    <property type="entry name" value="HTH_18"/>
    <property type="match status" value="1"/>
</dbReference>
<gene>
    <name evidence="5" type="ORF">BSL82_11980</name>
</gene>
<feature type="domain" description="HTH araC/xylS-type" evidence="4">
    <location>
        <begin position="181"/>
        <end position="283"/>
    </location>
</feature>
<name>A0A1L3ZWF5_9SPHN</name>
<dbReference type="PANTHER" id="PTHR46796:SF6">
    <property type="entry name" value="ARAC SUBFAMILY"/>
    <property type="match status" value="1"/>
</dbReference>
<dbReference type="GO" id="GO:0043565">
    <property type="term" value="F:sequence-specific DNA binding"/>
    <property type="evidence" value="ECO:0007669"/>
    <property type="project" value="InterPro"/>
</dbReference>
<evidence type="ECO:0000313" key="6">
    <source>
        <dbReference type="Proteomes" id="UP000182063"/>
    </source>
</evidence>
<dbReference type="GO" id="GO:0003700">
    <property type="term" value="F:DNA-binding transcription factor activity"/>
    <property type="evidence" value="ECO:0007669"/>
    <property type="project" value="InterPro"/>
</dbReference>
<keyword evidence="2" id="KW-0238">DNA-binding</keyword>
<organism evidence="5 6">
    <name type="scientific">Tardibacter chloracetimidivorans</name>
    <dbReference type="NCBI Taxonomy" id="1921510"/>
    <lineage>
        <taxon>Bacteria</taxon>
        <taxon>Pseudomonadati</taxon>
        <taxon>Pseudomonadota</taxon>
        <taxon>Alphaproteobacteria</taxon>
        <taxon>Sphingomonadales</taxon>
        <taxon>Sphingomonadaceae</taxon>
        <taxon>Tardibacter</taxon>
    </lineage>
</organism>
<dbReference type="Gene3D" id="1.10.10.60">
    <property type="entry name" value="Homeodomain-like"/>
    <property type="match status" value="1"/>
</dbReference>
<dbReference type="OrthoDB" id="7470293at2"/>
<dbReference type="PROSITE" id="PS01124">
    <property type="entry name" value="HTH_ARAC_FAMILY_2"/>
    <property type="match status" value="1"/>
</dbReference>
<proteinExistence type="predicted"/>
<keyword evidence="3" id="KW-0804">Transcription</keyword>
<dbReference type="AlphaFoldDB" id="A0A1L3ZWF5"/>